<evidence type="ECO:0000259" key="6">
    <source>
        <dbReference type="Pfam" id="PF04116"/>
    </source>
</evidence>
<evidence type="ECO:0000313" key="8">
    <source>
        <dbReference type="Proteomes" id="UP000735302"/>
    </source>
</evidence>
<feature type="transmembrane region" description="Helical" evidence="5">
    <location>
        <begin position="146"/>
        <end position="164"/>
    </location>
</feature>
<evidence type="ECO:0000256" key="2">
    <source>
        <dbReference type="ARBA" id="ARBA00022692"/>
    </source>
</evidence>
<name>A0AAV4DL61_9GAST</name>
<dbReference type="GO" id="GO:0008610">
    <property type="term" value="P:lipid biosynthetic process"/>
    <property type="evidence" value="ECO:0007669"/>
    <property type="project" value="InterPro"/>
</dbReference>
<gene>
    <name evidence="7" type="ORF">PoB_007126500</name>
</gene>
<protein>
    <submittedName>
        <fullName evidence="7">Cholesterol 25-hydroxylase-like protein 1, member 2</fullName>
    </submittedName>
</protein>
<comment type="subcellular location">
    <subcellularLocation>
        <location evidence="1">Membrane</location>
    </subcellularLocation>
</comment>
<dbReference type="InterPro" id="IPR050307">
    <property type="entry name" value="Sterol_Desaturase_Related"/>
</dbReference>
<evidence type="ECO:0000256" key="4">
    <source>
        <dbReference type="ARBA" id="ARBA00023136"/>
    </source>
</evidence>
<dbReference type="InterPro" id="IPR006694">
    <property type="entry name" value="Fatty_acid_hydroxylase"/>
</dbReference>
<dbReference type="GO" id="GO:0016491">
    <property type="term" value="F:oxidoreductase activity"/>
    <property type="evidence" value="ECO:0007669"/>
    <property type="project" value="InterPro"/>
</dbReference>
<reference evidence="7 8" key="1">
    <citation type="journal article" date="2021" name="Elife">
        <title>Chloroplast acquisition without the gene transfer in kleptoplastic sea slugs, Plakobranchus ocellatus.</title>
        <authorList>
            <person name="Maeda T."/>
            <person name="Takahashi S."/>
            <person name="Yoshida T."/>
            <person name="Shimamura S."/>
            <person name="Takaki Y."/>
            <person name="Nagai Y."/>
            <person name="Toyoda A."/>
            <person name="Suzuki Y."/>
            <person name="Arimoto A."/>
            <person name="Ishii H."/>
            <person name="Satoh N."/>
            <person name="Nishiyama T."/>
            <person name="Hasebe M."/>
            <person name="Maruyama T."/>
            <person name="Minagawa J."/>
            <person name="Obokata J."/>
            <person name="Shigenobu S."/>
        </authorList>
    </citation>
    <scope>NUCLEOTIDE SEQUENCE [LARGE SCALE GENOMIC DNA]</scope>
</reference>
<evidence type="ECO:0000256" key="1">
    <source>
        <dbReference type="ARBA" id="ARBA00004370"/>
    </source>
</evidence>
<dbReference type="Pfam" id="PF04116">
    <property type="entry name" value="FA_hydroxylase"/>
    <property type="match status" value="1"/>
</dbReference>
<feature type="transmembrane region" description="Helical" evidence="5">
    <location>
        <begin position="59"/>
        <end position="83"/>
    </location>
</feature>
<evidence type="ECO:0000313" key="7">
    <source>
        <dbReference type="EMBL" id="GFO44760.1"/>
    </source>
</evidence>
<dbReference type="Proteomes" id="UP000735302">
    <property type="component" value="Unassembled WGS sequence"/>
</dbReference>
<keyword evidence="3 5" id="KW-1133">Transmembrane helix</keyword>
<keyword evidence="2 5" id="KW-0812">Transmembrane</keyword>
<sequence>MVVNISHGPRPAAAYEAGSNLTNLSVQDPVEILLNRESRFLQPLWDLRLGYEDYLQSPLFPIFLSVFYYFGLCIPFTLIDVFCKNQKWYKNYKIQPDKEITAAQFWDTLLLTFWNHVLFIMPAAAAQWVWTPTSPLPELAPTLFDFVWHQIAALFIFDFQYYVWHMTHHKIRFLYRHIHAVHHRYNSPFVWVTQYLHPWELVVTGFLTTTNTWFFDSHPLTVWSYMIISITFSVEDHTGFDFPFSLHNLDPTGNFGGSPKHDMHHQKPLTNFEPFFNHFDRMFGSFCPPMGPGGTKSKALLDYERKIKECKKNF</sequence>
<organism evidence="7 8">
    <name type="scientific">Plakobranchus ocellatus</name>
    <dbReference type="NCBI Taxonomy" id="259542"/>
    <lineage>
        <taxon>Eukaryota</taxon>
        <taxon>Metazoa</taxon>
        <taxon>Spiralia</taxon>
        <taxon>Lophotrochozoa</taxon>
        <taxon>Mollusca</taxon>
        <taxon>Gastropoda</taxon>
        <taxon>Heterobranchia</taxon>
        <taxon>Euthyneura</taxon>
        <taxon>Panpulmonata</taxon>
        <taxon>Sacoglossa</taxon>
        <taxon>Placobranchoidea</taxon>
        <taxon>Plakobranchidae</taxon>
        <taxon>Plakobranchus</taxon>
    </lineage>
</organism>
<keyword evidence="8" id="KW-1185">Reference proteome</keyword>
<feature type="transmembrane region" description="Helical" evidence="5">
    <location>
        <begin position="104"/>
        <end position="126"/>
    </location>
</feature>
<dbReference type="PANTHER" id="PTHR11863">
    <property type="entry name" value="STEROL DESATURASE"/>
    <property type="match status" value="1"/>
</dbReference>
<keyword evidence="4 5" id="KW-0472">Membrane</keyword>
<dbReference type="EMBL" id="BLXT01007982">
    <property type="protein sequence ID" value="GFO44760.1"/>
    <property type="molecule type" value="Genomic_DNA"/>
</dbReference>
<evidence type="ECO:0000256" key="5">
    <source>
        <dbReference type="SAM" id="Phobius"/>
    </source>
</evidence>
<dbReference type="AlphaFoldDB" id="A0AAV4DL61"/>
<evidence type="ECO:0000256" key="3">
    <source>
        <dbReference type="ARBA" id="ARBA00022989"/>
    </source>
</evidence>
<dbReference type="GO" id="GO:0005506">
    <property type="term" value="F:iron ion binding"/>
    <property type="evidence" value="ECO:0007669"/>
    <property type="project" value="InterPro"/>
</dbReference>
<dbReference type="GO" id="GO:0016020">
    <property type="term" value="C:membrane"/>
    <property type="evidence" value="ECO:0007669"/>
    <property type="project" value="UniProtKB-SubCell"/>
</dbReference>
<comment type="caution">
    <text evidence="7">The sequence shown here is derived from an EMBL/GenBank/DDBJ whole genome shotgun (WGS) entry which is preliminary data.</text>
</comment>
<proteinExistence type="predicted"/>
<feature type="domain" description="Fatty acid hydroxylase" evidence="6">
    <location>
        <begin position="152"/>
        <end position="285"/>
    </location>
</feature>
<accession>A0AAV4DL61</accession>